<organism evidence="1 2">
    <name type="scientific">Amsacta moorei entomopoxvirus</name>
    <name type="common">AmEPV</name>
    <dbReference type="NCBI Taxonomy" id="28321"/>
    <lineage>
        <taxon>Viruses</taxon>
        <taxon>Varidnaviria</taxon>
        <taxon>Bamfordvirae</taxon>
        <taxon>Nucleocytoviricota</taxon>
        <taxon>Pokkesviricetes</taxon>
        <taxon>Chitovirales</taxon>
        <taxon>Poxviridae</taxon>
        <taxon>Entomopoxvirinae</taxon>
        <taxon>Betaentomopoxvirus</taxon>
    </lineage>
</organism>
<evidence type="ECO:0000313" key="1">
    <source>
        <dbReference type="EMBL" id="AAG02963.1"/>
    </source>
</evidence>
<dbReference type="GeneID" id="1494847"/>
<dbReference type="KEGG" id="vg:1494847"/>
<organismHost>
    <name type="scientific">Amsacta</name>
    <dbReference type="NCBI Taxonomy" id="340055"/>
</organismHost>
<accession>Q9EME9</accession>
<protein>
    <submittedName>
        <fullName evidence="1">AMV257</fullName>
    </submittedName>
</protein>
<keyword evidence="2" id="KW-1185">Reference proteome</keyword>
<sequence>MENIIDSFIDTNQLILPNNIDNINLNLNIIHNIEDDSINNIYKALYKYNKVLKYIVKNYKIDLYILDVKLAIECVNNNKILCIDYEKEKIIKNELKCTFYKYNPNDKNFCIFKTIGEIFDIINKK</sequence>
<dbReference type="OrthoDB" id="27494at10239"/>
<dbReference type="EMBL" id="AF250284">
    <property type="protein sequence ID" value="AAG02963.1"/>
    <property type="molecule type" value="Genomic_DNA"/>
</dbReference>
<dbReference type="RefSeq" id="NP_065039.1">
    <property type="nucleotide sequence ID" value="NC_002520.1"/>
</dbReference>
<evidence type="ECO:0000313" key="2">
    <source>
        <dbReference type="Proteomes" id="UP000000872"/>
    </source>
</evidence>
<dbReference type="Proteomes" id="UP000000872">
    <property type="component" value="Segment"/>
</dbReference>
<gene>
    <name evidence="1" type="primary">AMV257</name>
</gene>
<reference evidence="1 2" key="1">
    <citation type="journal article" date="2000" name="Virology">
        <title>Complete genomic sequence of the Amsacta moorei entomopoxvirus: analysis and comparison with other poxviruses.</title>
        <authorList>
            <person name="Bawden A.L."/>
            <person name="Glassberg K.J."/>
            <person name="Diggans J."/>
            <person name="Shaw R."/>
            <person name="Farmerie W."/>
            <person name="Moyer R.W."/>
        </authorList>
    </citation>
    <scope>NUCLEOTIDE SEQUENCE [LARGE SCALE GENOMIC DNA]</scope>
</reference>
<name>Q9EME9_AMEPV</name>
<proteinExistence type="predicted"/>